<dbReference type="InterPro" id="IPR016187">
    <property type="entry name" value="CTDL_fold"/>
</dbReference>
<reference evidence="2" key="1">
    <citation type="submission" date="2018-05" db="EMBL/GenBank/DDBJ databases">
        <authorList>
            <person name="Lanie J.A."/>
            <person name="Ng W.-L."/>
            <person name="Kazmierczak K.M."/>
            <person name="Andrzejewski T.M."/>
            <person name="Davidsen T.M."/>
            <person name="Wayne K.J."/>
            <person name="Tettelin H."/>
            <person name="Glass J.I."/>
            <person name="Rusch D."/>
            <person name="Podicherti R."/>
            <person name="Tsui H.-C.T."/>
            <person name="Winkler M.E."/>
        </authorList>
    </citation>
    <scope>NUCLEOTIDE SEQUENCE</scope>
</reference>
<sequence length="251" mass="25925">MMLITHSHPGVFTVLGLISLGVAACGTNPQEPEADLSTATPTAAEQPAPVPDMIEMGGAKSVTTFFITSVGPGNGGDLGGLDGADAHCQALAEAEYAGDHTWRAYLSTTATDTTPAVHARDRIGAGPWYNAEGMLIAADLDALHGNDHHVNKERATTERLDMVNGVGDDPNRHDILTGSQPDGIAFTPGEDTTCGNWTSSGNGSAQVGHHDRTGRGDGVNSWNSEHASRGCSQADLVGTGGAGLFYCFAID</sequence>
<proteinExistence type="predicted"/>
<dbReference type="Gene3D" id="3.10.100.10">
    <property type="entry name" value="Mannose-Binding Protein A, subunit A"/>
    <property type="match status" value="1"/>
</dbReference>
<dbReference type="SUPFAM" id="SSF56436">
    <property type="entry name" value="C-type lectin-like"/>
    <property type="match status" value="1"/>
</dbReference>
<evidence type="ECO:0008006" key="3">
    <source>
        <dbReference type="Google" id="ProtNLM"/>
    </source>
</evidence>
<feature type="region of interest" description="Disordered" evidence="1">
    <location>
        <begin position="197"/>
        <end position="226"/>
    </location>
</feature>
<organism evidence="2">
    <name type="scientific">marine metagenome</name>
    <dbReference type="NCBI Taxonomy" id="408172"/>
    <lineage>
        <taxon>unclassified sequences</taxon>
        <taxon>metagenomes</taxon>
        <taxon>ecological metagenomes</taxon>
    </lineage>
</organism>
<dbReference type="InterPro" id="IPR016186">
    <property type="entry name" value="C-type_lectin-like/link_sf"/>
</dbReference>
<evidence type="ECO:0000256" key="1">
    <source>
        <dbReference type="SAM" id="MobiDB-lite"/>
    </source>
</evidence>
<accession>A0A381S7D4</accession>
<protein>
    <recommendedName>
        <fullName evidence="3">Lectin</fullName>
    </recommendedName>
</protein>
<evidence type="ECO:0000313" key="2">
    <source>
        <dbReference type="EMBL" id="SUZ99986.1"/>
    </source>
</evidence>
<name>A0A381S7D4_9ZZZZ</name>
<dbReference type="AlphaFoldDB" id="A0A381S7D4"/>
<dbReference type="EMBL" id="UINC01002757">
    <property type="protein sequence ID" value="SUZ99986.1"/>
    <property type="molecule type" value="Genomic_DNA"/>
</dbReference>
<gene>
    <name evidence="2" type="ORF">METZ01_LOCUS52840</name>
</gene>